<feature type="active site" description="Proton acceptor" evidence="8">
    <location>
        <position position="67"/>
    </location>
</feature>
<evidence type="ECO:0000256" key="6">
    <source>
        <dbReference type="ARBA" id="ARBA00022801"/>
    </source>
</evidence>
<feature type="binding site" evidence="8">
    <location>
        <position position="212"/>
    </location>
    <ligand>
        <name>Zn(2+)</name>
        <dbReference type="ChEBI" id="CHEBI:29105"/>
        <label>1</label>
        <note>catalytic</note>
    </ligand>
</feature>
<feature type="binding site" evidence="8">
    <location>
        <position position="65"/>
    </location>
    <ligand>
        <name>Zn(2+)</name>
        <dbReference type="ChEBI" id="CHEBI:29105"/>
        <label>1</label>
        <note>catalytic</note>
    </ligand>
</feature>
<dbReference type="NCBIfam" id="NF000801">
    <property type="entry name" value="PRK00055.1-3"/>
    <property type="match status" value="1"/>
</dbReference>
<keyword evidence="4 8" id="KW-0479">Metal-binding</keyword>
<feature type="binding site" evidence="8">
    <location>
        <position position="67"/>
    </location>
    <ligand>
        <name>Zn(2+)</name>
        <dbReference type="ChEBI" id="CHEBI:29105"/>
        <label>2</label>
        <note>catalytic</note>
    </ligand>
</feature>
<feature type="binding site" evidence="8">
    <location>
        <position position="68"/>
    </location>
    <ligand>
        <name>Zn(2+)</name>
        <dbReference type="ChEBI" id="CHEBI:29105"/>
        <label>2</label>
        <note>catalytic</note>
    </ligand>
</feature>
<feature type="binding site" evidence="8">
    <location>
        <position position="212"/>
    </location>
    <ligand>
        <name>Zn(2+)</name>
        <dbReference type="ChEBI" id="CHEBI:29105"/>
        <label>2</label>
        <note>catalytic</note>
    </ligand>
</feature>
<keyword evidence="2 8" id="KW-0819">tRNA processing</keyword>
<dbReference type="PANTHER" id="PTHR46018">
    <property type="entry name" value="ZINC PHOSPHODIESTERASE ELAC PROTEIN 1"/>
    <property type="match status" value="1"/>
</dbReference>
<dbReference type="NCBIfam" id="TIGR02651">
    <property type="entry name" value="RNase_Z"/>
    <property type="match status" value="1"/>
</dbReference>
<evidence type="ECO:0000256" key="4">
    <source>
        <dbReference type="ARBA" id="ARBA00022723"/>
    </source>
</evidence>
<dbReference type="PANTHER" id="PTHR46018:SF2">
    <property type="entry name" value="ZINC PHOSPHODIESTERASE ELAC PROTEIN 1"/>
    <property type="match status" value="1"/>
</dbReference>
<evidence type="ECO:0000313" key="9">
    <source>
        <dbReference type="EMBL" id="OTQ49367.1"/>
    </source>
</evidence>
<dbReference type="GO" id="GO:0042781">
    <property type="term" value="F:3'-tRNA processing endoribonuclease activity"/>
    <property type="evidence" value="ECO:0007669"/>
    <property type="project" value="UniProtKB-UniRule"/>
</dbReference>
<dbReference type="GO" id="GO:0042802">
    <property type="term" value="F:identical protein binding"/>
    <property type="evidence" value="ECO:0007669"/>
    <property type="project" value="UniProtKB-ARBA"/>
</dbReference>
<evidence type="ECO:0000256" key="7">
    <source>
        <dbReference type="ARBA" id="ARBA00022833"/>
    </source>
</evidence>
<dbReference type="EMBL" id="NASK01000096">
    <property type="protein sequence ID" value="OTQ49367.1"/>
    <property type="molecule type" value="Genomic_DNA"/>
</dbReference>
<gene>
    <name evidence="8" type="primary">rnz</name>
    <name evidence="9" type="ORF">B6D06_07130</name>
</gene>
<comment type="function">
    <text evidence="8">Zinc phosphodiesterase, which displays some tRNA 3'-processing endonuclease activity. Probably involved in tRNA maturation, by removing a 3'-trailer from precursor tRNA.</text>
</comment>
<comment type="subunit">
    <text evidence="1 8">Homodimer.</text>
</comment>
<dbReference type="HAMAP" id="MF_01818">
    <property type="entry name" value="RNase_Z_BN"/>
    <property type="match status" value="1"/>
</dbReference>
<reference evidence="9 10" key="1">
    <citation type="submission" date="2017-03" db="EMBL/GenBank/DDBJ databases">
        <title>Comparative genomics of honeybee gut symbionts reveal geographically distinct and subgroup specific antibiotic resistance.</title>
        <authorList>
            <person name="Ludvigsen J."/>
            <person name="Porcellato D."/>
            <person name="Labee-Lund T.M."/>
            <person name="Amdam G.V."/>
            <person name="Rudi K."/>
        </authorList>
    </citation>
    <scope>NUCLEOTIDE SEQUENCE [LARGE SCALE GENOMIC DNA]</scope>
    <source>
        <strain evidence="9 10">A-4-12</strain>
    </source>
</reference>
<comment type="cofactor">
    <cofactor evidence="8">
        <name>Zn(2+)</name>
        <dbReference type="ChEBI" id="CHEBI:29105"/>
    </cofactor>
    <text evidence="8">Binds 2 Zn(2+) ions.</text>
</comment>
<dbReference type="RefSeq" id="WP_086320651.1">
    <property type="nucleotide sequence ID" value="NZ_NASK01000096.1"/>
</dbReference>
<feature type="binding site" evidence="8">
    <location>
        <position position="270"/>
    </location>
    <ligand>
        <name>Zn(2+)</name>
        <dbReference type="ChEBI" id="CHEBI:29105"/>
        <label>2</label>
        <note>catalytic</note>
    </ligand>
</feature>
<dbReference type="FunFam" id="3.60.15.10:FF:000002">
    <property type="entry name" value="Ribonuclease Z"/>
    <property type="match status" value="1"/>
</dbReference>
<comment type="caution">
    <text evidence="9">The sequence shown here is derived from an EMBL/GenBank/DDBJ whole genome shotgun (WGS) entry which is preliminary data.</text>
</comment>
<keyword evidence="5 8" id="KW-0255">Endonuclease</keyword>
<proteinExistence type="inferred from homology"/>
<accession>A0A242NU38</accession>
<evidence type="ECO:0000256" key="5">
    <source>
        <dbReference type="ARBA" id="ARBA00022759"/>
    </source>
</evidence>
<name>A0A242NU38_9GAMM</name>
<dbReference type="InterPro" id="IPR013471">
    <property type="entry name" value="RNase_Z/BN"/>
</dbReference>
<dbReference type="Gene3D" id="3.60.15.10">
    <property type="entry name" value="Ribonuclease Z/Hydroxyacylglutathione hydrolase-like"/>
    <property type="match status" value="1"/>
</dbReference>
<dbReference type="AlphaFoldDB" id="A0A242NU38"/>
<comment type="similarity">
    <text evidence="8">Belongs to the RNase Z family.</text>
</comment>
<evidence type="ECO:0000256" key="2">
    <source>
        <dbReference type="ARBA" id="ARBA00022694"/>
    </source>
</evidence>
<dbReference type="EC" id="3.1.26.11" evidence="8"/>
<dbReference type="Proteomes" id="UP000194968">
    <property type="component" value="Unassembled WGS sequence"/>
</dbReference>
<evidence type="ECO:0000313" key="10">
    <source>
        <dbReference type="Proteomes" id="UP000194968"/>
    </source>
</evidence>
<evidence type="ECO:0000256" key="8">
    <source>
        <dbReference type="HAMAP-Rule" id="MF_01818"/>
    </source>
</evidence>
<dbReference type="Pfam" id="PF23023">
    <property type="entry name" value="Anti-Pycsar_Apyc1"/>
    <property type="match status" value="1"/>
</dbReference>
<evidence type="ECO:0000256" key="3">
    <source>
        <dbReference type="ARBA" id="ARBA00022722"/>
    </source>
</evidence>
<keyword evidence="3 8" id="KW-0540">Nuclease</keyword>
<keyword evidence="6 8" id="KW-0378">Hydrolase</keyword>
<feature type="binding site" evidence="8">
    <location>
        <position position="63"/>
    </location>
    <ligand>
        <name>Zn(2+)</name>
        <dbReference type="ChEBI" id="CHEBI:29105"/>
        <label>1</label>
        <note>catalytic</note>
    </ligand>
</feature>
<feature type="binding site" evidence="8">
    <location>
        <position position="141"/>
    </location>
    <ligand>
        <name>Zn(2+)</name>
        <dbReference type="ChEBI" id="CHEBI:29105"/>
        <label>1</label>
        <note>catalytic</note>
    </ligand>
</feature>
<keyword evidence="7 8" id="KW-0862">Zinc</keyword>
<dbReference type="GO" id="GO:0008270">
    <property type="term" value="F:zinc ion binding"/>
    <property type="evidence" value="ECO:0007669"/>
    <property type="project" value="UniProtKB-UniRule"/>
</dbReference>
<dbReference type="InterPro" id="IPR036866">
    <property type="entry name" value="RibonucZ/Hydroxyglut_hydro"/>
</dbReference>
<dbReference type="NCBIfam" id="NF000800">
    <property type="entry name" value="PRK00055.1-1"/>
    <property type="match status" value="1"/>
</dbReference>
<comment type="catalytic activity">
    <reaction evidence="8">
        <text>Endonucleolytic cleavage of RNA, removing extra 3' nucleotides from tRNA precursor, generating 3' termini of tRNAs. A 3'-hydroxy group is left at the tRNA terminus and a 5'-phosphoryl group is left at the trailer molecule.</text>
        <dbReference type="EC" id="3.1.26.11"/>
    </reaction>
</comment>
<dbReference type="CDD" id="cd07717">
    <property type="entry name" value="RNaseZ_ZiPD-like_MBL-fold"/>
    <property type="match status" value="1"/>
</dbReference>
<protein>
    <recommendedName>
        <fullName evidence="8">Ribonuclease Z</fullName>
        <shortName evidence="8">RNase Z</shortName>
        <ecNumber evidence="8">3.1.26.11</ecNumber>
    </recommendedName>
    <alternativeName>
        <fullName evidence="8">tRNA 3 endonuclease</fullName>
    </alternativeName>
    <alternativeName>
        <fullName evidence="8">tRNase Z</fullName>
    </alternativeName>
</protein>
<dbReference type="OrthoDB" id="9803916at2"/>
<dbReference type="SUPFAM" id="SSF56281">
    <property type="entry name" value="Metallo-hydrolase/oxidoreductase"/>
    <property type="match status" value="1"/>
</dbReference>
<sequence length="305" mass="34022">MKLTFLGTSAGSPTAERNVSSVMLDLRQERGRLWLFDSGEATQMQMQKANFSLAKLEMIFLTHLHGDHLFGLPGVLTTRSLMQNQSALTLVGPKGIKQFIQTVIEISSSWLTYPLNIIELEQDSLVFEDNKFRVDAKLLQHRVPCFGYRIVEKDLPATLDIDKLKKDNIQIGSHYAHLKEGLTVTLEDGRTINGKDYQGDIKQGKKVAILGDTIPCQASIDLAENVDLLVHEATQEQALEAKAIERGHSTTIHAANIAKQANAKRLIITHISPRYSIQDNQKLVNEARSIFANTEIATDFATFQV</sequence>
<evidence type="ECO:0000256" key="1">
    <source>
        <dbReference type="ARBA" id="ARBA00011738"/>
    </source>
</evidence>
<organism evidence="9 10">
    <name type="scientific">Gilliamella apis</name>
    <dbReference type="NCBI Taxonomy" id="1970738"/>
    <lineage>
        <taxon>Bacteria</taxon>
        <taxon>Pseudomonadati</taxon>
        <taxon>Pseudomonadota</taxon>
        <taxon>Gammaproteobacteria</taxon>
        <taxon>Orbales</taxon>
        <taxon>Orbaceae</taxon>
        <taxon>Gilliamella</taxon>
    </lineage>
</organism>